<dbReference type="Pfam" id="PF19916">
    <property type="entry name" value="VMAP-M0"/>
    <property type="match status" value="1"/>
</dbReference>
<dbReference type="Proteomes" id="UP000275401">
    <property type="component" value="Unassembled WGS sequence"/>
</dbReference>
<keyword evidence="5" id="KW-1185">Reference proteome</keyword>
<accession>A0A3M8UYM4</accession>
<dbReference type="AlphaFoldDB" id="A0A3M8UYM4"/>
<evidence type="ECO:0000259" key="2">
    <source>
        <dbReference type="Pfam" id="PF19916"/>
    </source>
</evidence>
<comment type="caution">
    <text evidence="4">The sequence shown here is derived from an EMBL/GenBank/DDBJ whole genome shotgun (WGS) entry which is preliminary data.</text>
</comment>
<dbReference type="InterPro" id="IPR045555">
    <property type="entry name" value="VMAP-M0"/>
</dbReference>
<feature type="domain" description="vWA-MoxR associated protein middle region 0" evidence="2">
    <location>
        <begin position="123"/>
        <end position="228"/>
    </location>
</feature>
<dbReference type="Pfam" id="PF20028">
    <property type="entry name" value="VMAP-C"/>
    <property type="match status" value="1"/>
</dbReference>
<sequence>MSVALPIGPEREVLAERARVQWCPDFAAELARRLESADRAQLLLARAGIEVDWPADRGGPLGALLYRAFQHRVHRPDVMRRLFDALEREYDAPPWVTELRHGYDALPGSDPAPLPTVAAGLLDADERRDLDALLADPRCPTDPAQLCEVLWAAASSLGLLVAKDGLLAAEQAASVTALVDDLDARNSPDTRVPPLLVFLEHLAARAEDPVGDELRVWIDTVAHRRTGRMPAARLTAERDAATSAAEAPAPPYTSCLVRAERCDPGGDRYRLAAWLYRGGRCLGVKLQDDTPHPVEAIPAAAEVLIARLQPFVQHLDLESLLFEFLLPWEALGWPVDEWNLRGGGEMPAPRPIGRCGPVVVRSLDRLRDGWSTAQWLARWERLGEPPAGDGPPPGPHWLHGDGTPDGETEPDRPADGPPEPECEPLVADASALPALAGRLASRKDISCLFLTYPYPCLPVVPDALQCAIQEGVPAAVWWRPGPDGAAPPGRPRRVADLVALDGGLAGLPGTVLALRQQAAQCPEEAHDGTGIAVLWDNPGWHPERLRRLGGPRAHQGGMR</sequence>
<dbReference type="InterPro" id="IPR045450">
    <property type="entry name" value="VMAP_C"/>
</dbReference>
<feature type="domain" description="vWA-MoxR associated protein C-terminal" evidence="3">
    <location>
        <begin position="267"/>
        <end position="538"/>
    </location>
</feature>
<feature type="region of interest" description="Disordered" evidence="1">
    <location>
        <begin position="382"/>
        <end position="424"/>
    </location>
</feature>
<evidence type="ECO:0000313" key="4">
    <source>
        <dbReference type="EMBL" id="RNG10368.1"/>
    </source>
</evidence>
<organism evidence="4 5">
    <name type="scientific">Streptomyces botrytidirepellens</name>
    <dbReference type="NCBI Taxonomy" id="2486417"/>
    <lineage>
        <taxon>Bacteria</taxon>
        <taxon>Bacillati</taxon>
        <taxon>Actinomycetota</taxon>
        <taxon>Actinomycetes</taxon>
        <taxon>Kitasatosporales</taxon>
        <taxon>Streptomycetaceae</taxon>
        <taxon>Streptomyces</taxon>
    </lineage>
</organism>
<dbReference type="EMBL" id="RIBZ01000580">
    <property type="protein sequence ID" value="RNG10368.1"/>
    <property type="molecule type" value="Genomic_DNA"/>
</dbReference>
<proteinExistence type="predicted"/>
<evidence type="ECO:0000256" key="1">
    <source>
        <dbReference type="SAM" id="MobiDB-lite"/>
    </source>
</evidence>
<evidence type="ECO:0000313" key="5">
    <source>
        <dbReference type="Proteomes" id="UP000275401"/>
    </source>
</evidence>
<protein>
    <submittedName>
        <fullName evidence="4">Uncharacterized protein</fullName>
    </submittedName>
</protein>
<evidence type="ECO:0000259" key="3">
    <source>
        <dbReference type="Pfam" id="PF20028"/>
    </source>
</evidence>
<name>A0A3M8UYM4_9ACTN</name>
<gene>
    <name evidence="4" type="ORF">EEJ42_33120</name>
</gene>
<reference evidence="4 5" key="1">
    <citation type="submission" date="2018-11" db="EMBL/GenBank/DDBJ databases">
        <title>The Potential of Streptomyces as Biocontrol Agents against the Tomato grey mould, Botrytis cinerea (Gray mold) Frontiers in Microbiology.</title>
        <authorList>
            <person name="Li D."/>
        </authorList>
    </citation>
    <scope>NUCLEOTIDE SEQUENCE [LARGE SCALE GENOMIC DNA]</scope>
    <source>
        <strain evidence="4 5">NEAU-LD23</strain>
    </source>
</reference>